<feature type="compositionally biased region" description="Polar residues" evidence="1">
    <location>
        <begin position="49"/>
        <end position="67"/>
    </location>
</feature>
<dbReference type="KEGG" id="rcf:Poly24_55000"/>
<accession>A0A518K1X2</accession>
<feature type="compositionally biased region" description="Polar residues" evidence="1">
    <location>
        <begin position="123"/>
        <end position="138"/>
    </location>
</feature>
<organism evidence="2 3">
    <name type="scientific">Rosistilla carotiformis</name>
    <dbReference type="NCBI Taxonomy" id="2528017"/>
    <lineage>
        <taxon>Bacteria</taxon>
        <taxon>Pseudomonadati</taxon>
        <taxon>Planctomycetota</taxon>
        <taxon>Planctomycetia</taxon>
        <taxon>Pirellulales</taxon>
        <taxon>Pirellulaceae</taxon>
        <taxon>Rosistilla</taxon>
    </lineage>
</organism>
<name>A0A518K1X2_9BACT</name>
<evidence type="ECO:0000313" key="3">
    <source>
        <dbReference type="Proteomes" id="UP000315082"/>
    </source>
</evidence>
<dbReference type="Proteomes" id="UP000315082">
    <property type="component" value="Chromosome"/>
</dbReference>
<dbReference type="EMBL" id="CP036348">
    <property type="protein sequence ID" value="QDV71760.1"/>
    <property type="molecule type" value="Genomic_DNA"/>
</dbReference>
<sequence length="215" mass="24048">MISISRGTRNRGDCTSPDSPKRIPPIPKQRWSRGFSRNGRIARPHRIPTGSQTVAGGLSAANTTGNIHKNRSPPPTGAHIHNVQTRPANRKMAKPWQDKAWGRKSQVTGLPLQPKVAERRQDSTSQTRPANHANTANDIIDSQTERKTRHHNEPTCLSVCCNSRWPLSPLWPSIHLRSLRERRAFGPQVPEVRRCATTSGYLLASLRDHAHQPCE</sequence>
<evidence type="ECO:0000256" key="1">
    <source>
        <dbReference type="SAM" id="MobiDB-lite"/>
    </source>
</evidence>
<proteinExistence type="predicted"/>
<gene>
    <name evidence="2" type="ORF">Poly24_55000</name>
</gene>
<dbReference type="AlphaFoldDB" id="A0A518K1X2"/>
<protein>
    <submittedName>
        <fullName evidence="2">Uncharacterized protein</fullName>
    </submittedName>
</protein>
<feature type="region of interest" description="Disordered" evidence="1">
    <location>
        <begin position="1"/>
        <end position="138"/>
    </location>
</feature>
<evidence type="ECO:0000313" key="2">
    <source>
        <dbReference type="EMBL" id="QDV71760.1"/>
    </source>
</evidence>
<reference evidence="2 3" key="1">
    <citation type="submission" date="2019-02" db="EMBL/GenBank/DDBJ databases">
        <title>Deep-cultivation of Planctomycetes and their phenomic and genomic characterization uncovers novel biology.</title>
        <authorList>
            <person name="Wiegand S."/>
            <person name="Jogler M."/>
            <person name="Boedeker C."/>
            <person name="Pinto D."/>
            <person name="Vollmers J."/>
            <person name="Rivas-Marin E."/>
            <person name="Kohn T."/>
            <person name="Peeters S.H."/>
            <person name="Heuer A."/>
            <person name="Rast P."/>
            <person name="Oberbeckmann S."/>
            <person name="Bunk B."/>
            <person name="Jeske O."/>
            <person name="Meyerdierks A."/>
            <person name="Storesund J.E."/>
            <person name="Kallscheuer N."/>
            <person name="Luecker S."/>
            <person name="Lage O.M."/>
            <person name="Pohl T."/>
            <person name="Merkel B.J."/>
            <person name="Hornburger P."/>
            <person name="Mueller R.-W."/>
            <person name="Bruemmer F."/>
            <person name="Labrenz M."/>
            <person name="Spormann A.M."/>
            <person name="Op den Camp H."/>
            <person name="Overmann J."/>
            <person name="Amann R."/>
            <person name="Jetten M.S.M."/>
            <person name="Mascher T."/>
            <person name="Medema M.H."/>
            <person name="Devos D.P."/>
            <person name="Kaster A.-K."/>
            <person name="Ovreas L."/>
            <person name="Rohde M."/>
            <person name="Galperin M.Y."/>
            <person name="Jogler C."/>
        </authorList>
    </citation>
    <scope>NUCLEOTIDE SEQUENCE [LARGE SCALE GENOMIC DNA]</scope>
    <source>
        <strain evidence="2 3">Poly24</strain>
    </source>
</reference>
<keyword evidence="3" id="KW-1185">Reference proteome</keyword>